<comment type="caution">
    <text evidence="2">The sequence shown here is derived from an EMBL/GenBank/DDBJ whole genome shotgun (WGS) entry which is preliminary data.</text>
</comment>
<feature type="compositionally biased region" description="Basic and acidic residues" evidence="1">
    <location>
        <begin position="720"/>
        <end position="731"/>
    </location>
</feature>
<feature type="compositionally biased region" description="Low complexity" evidence="1">
    <location>
        <begin position="206"/>
        <end position="221"/>
    </location>
</feature>
<feature type="compositionally biased region" description="Polar residues" evidence="1">
    <location>
        <begin position="134"/>
        <end position="145"/>
    </location>
</feature>
<dbReference type="EMBL" id="JAUEPT010000090">
    <property type="protein sequence ID" value="KAK0432702.1"/>
    <property type="molecule type" value="Genomic_DNA"/>
</dbReference>
<dbReference type="AlphaFoldDB" id="A0AA39IZZ6"/>
<feature type="compositionally biased region" description="Acidic residues" evidence="1">
    <location>
        <begin position="817"/>
        <end position="836"/>
    </location>
</feature>
<organism evidence="2 3">
    <name type="scientific">Armillaria borealis</name>
    <dbReference type="NCBI Taxonomy" id="47425"/>
    <lineage>
        <taxon>Eukaryota</taxon>
        <taxon>Fungi</taxon>
        <taxon>Dikarya</taxon>
        <taxon>Basidiomycota</taxon>
        <taxon>Agaricomycotina</taxon>
        <taxon>Agaricomycetes</taxon>
        <taxon>Agaricomycetidae</taxon>
        <taxon>Agaricales</taxon>
        <taxon>Marasmiineae</taxon>
        <taxon>Physalacriaceae</taxon>
        <taxon>Armillaria</taxon>
    </lineage>
</organism>
<protein>
    <recommendedName>
        <fullName evidence="4">CCHC-type domain-containing protein</fullName>
    </recommendedName>
</protein>
<evidence type="ECO:0000313" key="2">
    <source>
        <dbReference type="EMBL" id="KAK0432702.1"/>
    </source>
</evidence>
<keyword evidence="3" id="KW-1185">Reference proteome</keyword>
<name>A0AA39IZZ6_9AGAR</name>
<evidence type="ECO:0000313" key="3">
    <source>
        <dbReference type="Proteomes" id="UP001175226"/>
    </source>
</evidence>
<feature type="compositionally biased region" description="Polar residues" evidence="1">
    <location>
        <begin position="42"/>
        <end position="57"/>
    </location>
</feature>
<reference evidence="2" key="1">
    <citation type="submission" date="2023-06" db="EMBL/GenBank/DDBJ databases">
        <authorList>
            <consortium name="Lawrence Berkeley National Laboratory"/>
            <person name="Ahrendt S."/>
            <person name="Sahu N."/>
            <person name="Indic B."/>
            <person name="Wong-Bajracharya J."/>
            <person name="Merenyi Z."/>
            <person name="Ke H.-M."/>
            <person name="Monk M."/>
            <person name="Kocsube S."/>
            <person name="Drula E."/>
            <person name="Lipzen A."/>
            <person name="Balint B."/>
            <person name="Henrissat B."/>
            <person name="Andreopoulos B."/>
            <person name="Martin F.M."/>
            <person name="Harder C.B."/>
            <person name="Rigling D."/>
            <person name="Ford K.L."/>
            <person name="Foster G.D."/>
            <person name="Pangilinan J."/>
            <person name="Papanicolaou A."/>
            <person name="Barry K."/>
            <person name="LaButti K."/>
            <person name="Viragh M."/>
            <person name="Koriabine M."/>
            <person name="Yan M."/>
            <person name="Riley R."/>
            <person name="Champramary S."/>
            <person name="Plett K.L."/>
            <person name="Tsai I.J."/>
            <person name="Slot J."/>
            <person name="Sipos G."/>
            <person name="Plett J."/>
            <person name="Nagy L.G."/>
            <person name="Grigoriev I.V."/>
        </authorList>
    </citation>
    <scope>NUCLEOTIDE SEQUENCE</scope>
    <source>
        <strain evidence="2">FPL87.14</strain>
    </source>
</reference>
<gene>
    <name evidence="2" type="ORF">EV421DRAFT_1742093</name>
</gene>
<feature type="region of interest" description="Disordered" evidence="1">
    <location>
        <begin position="389"/>
        <end position="461"/>
    </location>
</feature>
<feature type="region of interest" description="Disordered" evidence="1">
    <location>
        <begin position="658"/>
        <end position="680"/>
    </location>
</feature>
<feature type="region of interest" description="Disordered" evidence="1">
    <location>
        <begin position="16"/>
        <end position="111"/>
    </location>
</feature>
<dbReference type="Proteomes" id="UP001175226">
    <property type="component" value="Unassembled WGS sequence"/>
</dbReference>
<feature type="compositionally biased region" description="Acidic residues" evidence="1">
    <location>
        <begin position="435"/>
        <end position="444"/>
    </location>
</feature>
<evidence type="ECO:0008006" key="4">
    <source>
        <dbReference type="Google" id="ProtNLM"/>
    </source>
</evidence>
<feature type="region of interest" description="Disordered" evidence="1">
    <location>
        <begin position="134"/>
        <end position="244"/>
    </location>
</feature>
<proteinExistence type="predicted"/>
<feature type="compositionally biased region" description="Basic and acidic residues" evidence="1">
    <location>
        <begin position="66"/>
        <end position="81"/>
    </location>
</feature>
<evidence type="ECO:0000256" key="1">
    <source>
        <dbReference type="SAM" id="MobiDB-lite"/>
    </source>
</evidence>
<feature type="region of interest" description="Disordered" evidence="1">
    <location>
        <begin position="795"/>
        <end position="842"/>
    </location>
</feature>
<accession>A0AA39IZZ6</accession>
<sequence>MSGIGFTNTLIYDDYPYVRGNMDSDTQDDGGQDTGTKKARKNGTQSKNDAHTPTDTAGPSGKKKTLAFEENIKDADPENNRDSSYSLDDMDREYEPFAIPDATGRKIDTENRLGLSTKDLADEGFIQLTGFQSNSTFNSLQNSPVTKREPLLSDSPWWKGEPRLNTETPAHPKPADHELCSPTGAPAHPQPADHEPCSAAETLAHAKLPAPLPTNTATAPTISSSRQDKPIIISSDDEENDSEYTSARKEVRKLLSDETQIKTEVLADLGEMTPAETIIARAFTHGQTMKAFERLGFTDVPSDSEEFIVEYNANLATILIGRSFLSPENLGEQSKLDPKTRRQPEIKIEKTGKKIPTFKEDEMRAVKEKVTLQRIRNSQLRDRMKPTIPDQGIIFDENNNPWLKPDFVETDTPSKQNHAGQKLHNHDGGPPDNGNDPDDDDDENNGNRQRDPFMPRPWPRGSIEAKIRDQEQQYQKIIEFIHANLKQRLQIPDGLKSLRWDSKTMTKYSGSESKDIFWQWLKSVVFAYRSSQLGGPECDEERVLILDLLLDDEAKLWFQECISRINEPKPSFVDVIVEMMHETHSKRQDGQMAMAEYRAGTTRYYDLLKTWTLCLINTQSKRNKMSIEYNSLEELFESALDGEYTVRMQKRFSKATRMNYPGDKTEDMDKGKNQTGDYKPRFLGYQKNKGVFRSGNQRDYHQTVREKHNRYQEEAAPSKQKAEREPRREDGNANTKCFTPKDKTAERQKWGPICYRCSGIGHVAANEICPEYGKKPTQAQIRVAHTIIMGSMEGVDADDDTYKSEGEASSTTHQQEEFDILEFEEYNGFSEEESDKEIDRHE</sequence>
<feature type="region of interest" description="Disordered" evidence="1">
    <location>
        <begin position="705"/>
        <end position="740"/>
    </location>
</feature>
<feature type="compositionally biased region" description="Basic and acidic residues" evidence="1">
    <location>
        <begin position="663"/>
        <end position="672"/>
    </location>
</feature>